<dbReference type="AlphaFoldDB" id="A0AAW1UMK8"/>
<proteinExistence type="predicted"/>
<dbReference type="EMBL" id="JARQZJ010000068">
    <property type="protein sequence ID" value="KAK9881237.1"/>
    <property type="molecule type" value="Genomic_DNA"/>
</dbReference>
<protein>
    <recommendedName>
        <fullName evidence="3">HEAT repeat-containing protein 1</fullName>
    </recommendedName>
</protein>
<name>A0AAW1UMK8_9CUCU</name>
<accession>A0AAW1UMK8</accession>
<evidence type="ECO:0000313" key="1">
    <source>
        <dbReference type="EMBL" id="KAK9881237.1"/>
    </source>
</evidence>
<dbReference type="Proteomes" id="UP001431783">
    <property type="component" value="Unassembled WGS sequence"/>
</dbReference>
<keyword evidence="2" id="KW-1185">Reference proteome</keyword>
<evidence type="ECO:0000313" key="2">
    <source>
        <dbReference type="Proteomes" id="UP001431783"/>
    </source>
</evidence>
<evidence type="ECO:0008006" key="3">
    <source>
        <dbReference type="Google" id="ProtNLM"/>
    </source>
</evidence>
<comment type="caution">
    <text evidence="1">The sequence shown here is derived from an EMBL/GenBank/DDBJ whole genome shotgun (WGS) entry which is preliminary data.</text>
</comment>
<sequence>MDSLETKIPAFPSWKALNITLTMPDVFKKEDSVTRLVSIIKSDAFENSFVYEKDSSLSYCLYQEIADMYNSFTIWILGRFFHAMGNEKLYKMHDTFIDVQKYILLQLSKMQPIIFRDLIIDYGFALEKLIEYTKENNGQVLVLDVLKPSQHKEFEGKIDLSPVFINISTYNTCFCLINNLTMLLQHIIPNYIIFSSFDDKVIHIFNLLSFLLSKGPINLKLHILKLYGKVIHLLKIHKHLSRKAENTLETFYCYFECIVFETYRGKIVLNDNQYSSLESILMDVYSNFAFIKNGNNKAKKLTQFLFENLYKTTCRFVPSDELITKLIPFIQYLDMKFENEQQLEDFAREHIETLNYFKILILKKKVKSDILKYYLLHSQRQIQVYSRNVSKTWNIFSEIFSRKSEQLKCSMKKYFEYFNKISVMLYEITLEIRNYLAQNNLLLDITLIFFDEASLFFSTIMNLCTCLENELEIGVQKSYSKFLINLMLLSNSQNLDIIFTIIAYPLLKPDVYTNDEQMPCRCIGWEDSFGFQKAIHALYAKLNNVKVCKSKAVKSISYFLEASSSGLLQNLNKTHIDSIQCIFLKIYRCIMKETRMKNEQLELSKIIPHIISIFSRKEACINEIFMSNLNGGPNELLSITMALSQHVLCTTYSDYIKKVQLNQDERLSITILCKKCDLDVINCEEKLAKINMLNTENLFNSCFTLINFCRNQVDPTSLSDNMLRNILDILSREDNIIKISALEILPNLANHVEKFNSIESTIIWLNILSDKNTNVRRVFSVVIPRVLKNIQENSSLSEQDKKERFGMVLEKLMQLTKRSLQFSDFELQDSLLLAIKYIIDLNSEYTVLPQFKMILYFVMVPTSRNSLIAIERLYYLAEY</sequence>
<gene>
    <name evidence="1" type="ORF">WA026_015355</name>
</gene>
<organism evidence="1 2">
    <name type="scientific">Henosepilachna vigintioctopunctata</name>
    <dbReference type="NCBI Taxonomy" id="420089"/>
    <lineage>
        <taxon>Eukaryota</taxon>
        <taxon>Metazoa</taxon>
        <taxon>Ecdysozoa</taxon>
        <taxon>Arthropoda</taxon>
        <taxon>Hexapoda</taxon>
        <taxon>Insecta</taxon>
        <taxon>Pterygota</taxon>
        <taxon>Neoptera</taxon>
        <taxon>Endopterygota</taxon>
        <taxon>Coleoptera</taxon>
        <taxon>Polyphaga</taxon>
        <taxon>Cucujiformia</taxon>
        <taxon>Coccinelloidea</taxon>
        <taxon>Coccinellidae</taxon>
        <taxon>Epilachninae</taxon>
        <taxon>Epilachnini</taxon>
        <taxon>Henosepilachna</taxon>
    </lineage>
</organism>
<reference evidence="1 2" key="1">
    <citation type="submission" date="2023-03" db="EMBL/GenBank/DDBJ databases">
        <title>Genome insight into feeding habits of ladybird beetles.</title>
        <authorList>
            <person name="Li H.-S."/>
            <person name="Huang Y.-H."/>
            <person name="Pang H."/>
        </authorList>
    </citation>
    <scope>NUCLEOTIDE SEQUENCE [LARGE SCALE GENOMIC DNA]</scope>
    <source>
        <strain evidence="1">SYSU_2023b</strain>
        <tissue evidence="1">Whole body</tissue>
    </source>
</reference>